<dbReference type="EMBL" id="FOMX01000085">
    <property type="protein sequence ID" value="SFF45754.1"/>
    <property type="molecule type" value="Genomic_DNA"/>
</dbReference>
<dbReference type="AlphaFoldDB" id="A0A1I2ITY3"/>
<reference evidence="2" key="1">
    <citation type="submission" date="2016-10" db="EMBL/GenBank/DDBJ databases">
        <authorList>
            <person name="Varghese N."/>
            <person name="Submissions S."/>
        </authorList>
    </citation>
    <scope>NUCLEOTIDE SEQUENCE [LARGE SCALE GENOMIC DNA]</scope>
    <source>
        <strain evidence="2">ATCC 25963</strain>
    </source>
</reference>
<evidence type="ECO:0000313" key="1">
    <source>
        <dbReference type="EMBL" id="SFF45754.1"/>
    </source>
</evidence>
<organism evidence="1 2">
    <name type="scientific">Nannocystis exedens</name>
    <dbReference type="NCBI Taxonomy" id="54"/>
    <lineage>
        <taxon>Bacteria</taxon>
        <taxon>Pseudomonadati</taxon>
        <taxon>Myxococcota</taxon>
        <taxon>Polyangia</taxon>
        <taxon>Nannocystales</taxon>
        <taxon>Nannocystaceae</taxon>
        <taxon>Nannocystis</taxon>
    </lineage>
</organism>
<accession>A0A1I2ITY3</accession>
<gene>
    <name evidence="1" type="ORF">SAMN02745121_08977</name>
</gene>
<evidence type="ECO:0000313" key="2">
    <source>
        <dbReference type="Proteomes" id="UP000199400"/>
    </source>
</evidence>
<dbReference type="RefSeq" id="WP_143141552.1">
    <property type="nucleotide sequence ID" value="NZ_FOMX01000085.1"/>
</dbReference>
<proteinExistence type="predicted"/>
<name>A0A1I2ITY3_9BACT</name>
<keyword evidence="2" id="KW-1185">Reference proteome</keyword>
<sequence length="167" mass="18313">MQIARLHKRPLDRQSKAILDLLTAELADPASLRAGLHGPVTRSGSVAHEIGSADDGGPTVRVERLSADRYLVTRYVELDTRSEDPELNDRVAAPEVELVRQGGDWFAVAVRRGAYAGAEPDALELVSAALRLVAREQSLPTARGWLSWLASFIPRQAPRLWRTGDGR</sequence>
<protein>
    <submittedName>
        <fullName evidence="1">Uncharacterized protein</fullName>
    </submittedName>
</protein>
<dbReference type="STRING" id="54.SAMN02745121_08977"/>
<dbReference type="Proteomes" id="UP000199400">
    <property type="component" value="Unassembled WGS sequence"/>
</dbReference>